<evidence type="ECO:0000313" key="7">
    <source>
        <dbReference type="Proteomes" id="UP001306508"/>
    </source>
</evidence>
<evidence type="ECO:0000259" key="4">
    <source>
        <dbReference type="Pfam" id="PF00389"/>
    </source>
</evidence>
<dbReference type="AlphaFoldDB" id="A0AAN7WEQ7"/>
<dbReference type="InterPro" id="IPR006139">
    <property type="entry name" value="D-isomer_2_OHA_DH_cat_dom"/>
</dbReference>
<protein>
    <recommendedName>
        <fullName evidence="8">2-hydroxyacid dehydrogenase</fullName>
    </recommendedName>
</protein>
<dbReference type="GO" id="GO:0051287">
    <property type="term" value="F:NAD binding"/>
    <property type="evidence" value="ECO:0007669"/>
    <property type="project" value="InterPro"/>
</dbReference>
<dbReference type="PROSITE" id="PS00671">
    <property type="entry name" value="D_2_HYDROXYACID_DH_3"/>
    <property type="match status" value="1"/>
</dbReference>
<comment type="caution">
    <text evidence="6">The sequence shown here is derived from an EMBL/GenBank/DDBJ whole genome shotgun (WGS) entry which is preliminary data.</text>
</comment>
<evidence type="ECO:0008006" key="8">
    <source>
        <dbReference type="Google" id="ProtNLM"/>
    </source>
</evidence>
<proteinExistence type="inferred from homology"/>
<dbReference type="PANTHER" id="PTHR10996:SF257">
    <property type="entry name" value="GLYOXYLATE REDUCTASE 1"/>
    <property type="match status" value="1"/>
</dbReference>
<dbReference type="SUPFAM" id="SSF52283">
    <property type="entry name" value="Formate/glycerate dehydrogenase catalytic domain-like"/>
    <property type="match status" value="1"/>
</dbReference>
<dbReference type="Proteomes" id="UP001306508">
    <property type="component" value="Unassembled WGS sequence"/>
</dbReference>
<evidence type="ECO:0000259" key="5">
    <source>
        <dbReference type="Pfam" id="PF02826"/>
    </source>
</evidence>
<dbReference type="InterPro" id="IPR006140">
    <property type="entry name" value="D-isomer_DH_NAD-bd"/>
</dbReference>
<dbReference type="EMBL" id="JAWIZZ010000055">
    <property type="protein sequence ID" value="KAK5774173.1"/>
    <property type="molecule type" value="Genomic_DNA"/>
</dbReference>
<accession>A0AAN7WEQ7</accession>
<dbReference type="PROSITE" id="PS00670">
    <property type="entry name" value="D_2_HYDROXYACID_DH_2"/>
    <property type="match status" value="1"/>
</dbReference>
<reference evidence="7" key="1">
    <citation type="submission" date="2023-07" db="EMBL/GenBank/DDBJ databases">
        <title>A draft genome of Kazachstania heterogenica Y-27499.</title>
        <authorList>
            <person name="Donic C."/>
            <person name="Kralova J.S."/>
            <person name="Fidel L."/>
            <person name="Ben-Dor S."/>
            <person name="Jung S."/>
        </authorList>
    </citation>
    <scope>NUCLEOTIDE SEQUENCE [LARGE SCALE GENOMIC DNA]</scope>
    <source>
        <strain evidence="7">Y27499</strain>
    </source>
</reference>
<dbReference type="CDD" id="cd12168">
    <property type="entry name" value="Mand_dh_like"/>
    <property type="match status" value="1"/>
</dbReference>
<dbReference type="GO" id="GO:0016618">
    <property type="term" value="F:hydroxypyruvate reductase [NAD(P)H] activity"/>
    <property type="evidence" value="ECO:0007669"/>
    <property type="project" value="TreeGrafter"/>
</dbReference>
<evidence type="ECO:0000256" key="1">
    <source>
        <dbReference type="ARBA" id="ARBA00005854"/>
    </source>
</evidence>
<dbReference type="InterPro" id="IPR029753">
    <property type="entry name" value="D-isomer_DH_CS"/>
</dbReference>
<sequence length="346" mass="38590">MIRPVVLCLGDTRFAQEALQQLELIAECVTLPEDTTREKFFTLLNDPTSKLSKVSIITRTAGSIKQTGRFDKELAEKLPDNVVAICHNGAGYDQIDVRYFNDRHIQVSNTPHIVSNATADNHVFLLLGALRNFSCGSRNLLEGKWPQTGESAGTPYGHDPEGKTVGILGLGSIGRAIVKRLKPFGFKEFIYHNRRKLSSDLENGCRYVSFDELLTQSDIISINVPLNQNTRHLLDSNAFEKMKQGVVIVNTARGAIIDEVALICALKSGKVRSAGLDVFEFEPHVSKELMDMKQVLVLPHMGTHCVETTQKMEEHVFRNVESVIKTGKVISIVPEICEEEWFKNLA</sequence>
<dbReference type="GO" id="GO:0030267">
    <property type="term" value="F:glyoxylate reductase (NADPH) activity"/>
    <property type="evidence" value="ECO:0007669"/>
    <property type="project" value="TreeGrafter"/>
</dbReference>
<dbReference type="SUPFAM" id="SSF51735">
    <property type="entry name" value="NAD(P)-binding Rossmann-fold domains"/>
    <property type="match status" value="1"/>
</dbReference>
<dbReference type="InterPro" id="IPR029752">
    <property type="entry name" value="D-isomer_DH_CS1"/>
</dbReference>
<dbReference type="GO" id="GO:0005829">
    <property type="term" value="C:cytosol"/>
    <property type="evidence" value="ECO:0007669"/>
    <property type="project" value="TreeGrafter"/>
</dbReference>
<comment type="similarity">
    <text evidence="1 3">Belongs to the D-isomer specific 2-hydroxyacid dehydrogenase family.</text>
</comment>
<dbReference type="Pfam" id="PF02826">
    <property type="entry name" value="2-Hacid_dh_C"/>
    <property type="match status" value="1"/>
</dbReference>
<dbReference type="InterPro" id="IPR036291">
    <property type="entry name" value="NAD(P)-bd_dom_sf"/>
</dbReference>
<dbReference type="PANTHER" id="PTHR10996">
    <property type="entry name" value="2-HYDROXYACID DEHYDROGENASE-RELATED"/>
    <property type="match status" value="1"/>
</dbReference>
<evidence type="ECO:0000256" key="2">
    <source>
        <dbReference type="ARBA" id="ARBA00023002"/>
    </source>
</evidence>
<keyword evidence="7" id="KW-1185">Reference proteome</keyword>
<gene>
    <name evidence="6" type="ORF">RI543_004460</name>
</gene>
<organism evidence="6 7">
    <name type="scientific">Arxiozyma heterogenica</name>
    <dbReference type="NCBI Taxonomy" id="278026"/>
    <lineage>
        <taxon>Eukaryota</taxon>
        <taxon>Fungi</taxon>
        <taxon>Dikarya</taxon>
        <taxon>Ascomycota</taxon>
        <taxon>Saccharomycotina</taxon>
        <taxon>Saccharomycetes</taxon>
        <taxon>Saccharomycetales</taxon>
        <taxon>Saccharomycetaceae</taxon>
        <taxon>Arxiozyma</taxon>
    </lineage>
</organism>
<feature type="domain" description="D-isomer specific 2-hydroxyacid dehydrogenase NAD-binding" evidence="5">
    <location>
        <begin position="124"/>
        <end position="302"/>
    </location>
</feature>
<dbReference type="Gene3D" id="3.40.50.720">
    <property type="entry name" value="NAD(P)-binding Rossmann-like Domain"/>
    <property type="match status" value="2"/>
</dbReference>
<dbReference type="PROSITE" id="PS00065">
    <property type="entry name" value="D_2_HYDROXYACID_DH_1"/>
    <property type="match status" value="1"/>
</dbReference>
<evidence type="ECO:0000256" key="3">
    <source>
        <dbReference type="RuleBase" id="RU003719"/>
    </source>
</evidence>
<keyword evidence="2 3" id="KW-0560">Oxidoreductase</keyword>
<evidence type="ECO:0000313" key="6">
    <source>
        <dbReference type="EMBL" id="KAK5774173.1"/>
    </source>
</evidence>
<feature type="domain" description="D-isomer specific 2-hydroxyacid dehydrogenase catalytic" evidence="4">
    <location>
        <begin position="64"/>
        <end position="333"/>
    </location>
</feature>
<dbReference type="InterPro" id="IPR050223">
    <property type="entry name" value="D-isomer_2-hydroxyacid_DH"/>
</dbReference>
<dbReference type="FunFam" id="3.40.50.720:FF:000026">
    <property type="entry name" value="Glyoxylate/hydroxypyruvate reductase B"/>
    <property type="match status" value="1"/>
</dbReference>
<name>A0AAN7WEQ7_9SACH</name>
<dbReference type="Pfam" id="PF00389">
    <property type="entry name" value="2-Hacid_dh"/>
    <property type="match status" value="1"/>
</dbReference>